<gene>
    <name evidence="2" type="ORF">I3842_03G242700</name>
</gene>
<dbReference type="Proteomes" id="UP000811246">
    <property type="component" value="Chromosome 3"/>
</dbReference>
<organism evidence="2 3">
    <name type="scientific">Carya illinoinensis</name>
    <name type="common">Pecan</name>
    <dbReference type="NCBI Taxonomy" id="32201"/>
    <lineage>
        <taxon>Eukaryota</taxon>
        <taxon>Viridiplantae</taxon>
        <taxon>Streptophyta</taxon>
        <taxon>Embryophyta</taxon>
        <taxon>Tracheophyta</taxon>
        <taxon>Spermatophyta</taxon>
        <taxon>Magnoliopsida</taxon>
        <taxon>eudicotyledons</taxon>
        <taxon>Gunneridae</taxon>
        <taxon>Pentapetalae</taxon>
        <taxon>rosids</taxon>
        <taxon>fabids</taxon>
        <taxon>Fagales</taxon>
        <taxon>Juglandaceae</taxon>
        <taxon>Carya</taxon>
    </lineage>
</organism>
<evidence type="ECO:0000313" key="3">
    <source>
        <dbReference type="Proteomes" id="UP000811246"/>
    </source>
</evidence>
<feature type="transmembrane region" description="Helical" evidence="1">
    <location>
        <begin position="83"/>
        <end position="103"/>
    </location>
</feature>
<accession>A0A922FKN7</accession>
<dbReference type="EMBL" id="CM031827">
    <property type="protein sequence ID" value="KAG6724141.1"/>
    <property type="molecule type" value="Genomic_DNA"/>
</dbReference>
<sequence length="127" mass="14418">MRWRVYCESGAGRLVLGRRRFACGVGVIFRGIKASVLSMENRGFFGCMPMYMRGLRCPFWGGAQPLFMVDFCRDGGRRRGSATVFSCFKFFCFFLLFPVLSFFRSCSFCGFVFSSGSFQFVIKRSGG</sequence>
<name>A0A922FKN7_CARIL</name>
<keyword evidence="1" id="KW-0472">Membrane</keyword>
<reference evidence="2" key="1">
    <citation type="submission" date="2021-01" db="EMBL/GenBank/DDBJ databases">
        <authorList>
            <person name="Lovell J.T."/>
            <person name="Bentley N."/>
            <person name="Bhattarai G."/>
            <person name="Jenkins J.W."/>
            <person name="Sreedasyam A."/>
            <person name="Alarcon Y."/>
            <person name="Bock C."/>
            <person name="Boston L."/>
            <person name="Carlson J."/>
            <person name="Cervantes K."/>
            <person name="Clermont K."/>
            <person name="Krom N."/>
            <person name="Kubenka K."/>
            <person name="Mamidi S."/>
            <person name="Mattison C."/>
            <person name="Monteros M."/>
            <person name="Pisani C."/>
            <person name="Plott C."/>
            <person name="Rajasekar S."/>
            <person name="Rhein H.S."/>
            <person name="Rohla C."/>
            <person name="Song M."/>
            <person name="Hilaire R.S."/>
            <person name="Shu S."/>
            <person name="Wells L."/>
            <person name="Wang X."/>
            <person name="Webber J."/>
            <person name="Heerema R.J."/>
            <person name="Klein P."/>
            <person name="Conner P."/>
            <person name="Grauke L."/>
            <person name="Grimwood J."/>
            <person name="Schmutz J."/>
            <person name="Randall J.J."/>
        </authorList>
    </citation>
    <scope>NUCLEOTIDE SEQUENCE</scope>
    <source>
        <tissue evidence="2">Leaf</tissue>
    </source>
</reference>
<protein>
    <recommendedName>
        <fullName evidence="4">Transmembrane protein</fullName>
    </recommendedName>
</protein>
<keyword evidence="1" id="KW-0812">Transmembrane</keyword>
<comment type="caution">
    <text evidence="2">The sequence shown here is derived from an EMBL/GenBank/DDBJ whole genome shotgun (WGS) entry which is preliminary data.</text>
</comment>
<evidence type="ECO:0000313" key="2">
    <source>
        <dbReference type="EMBL" id="KAG6724141.1"/>
    </source>
</evidence>
<keyword evidence="1" id="KW-1133">Transmembrane helix</keyword>
<evidence type="ECO:0000256" key="1">
    <source>
        <dbReference type="SAM" id="Phobius"/>
    </source>
</evidence>
<evidence type="ECO:0008006" key="4">
    <source>
        <dbReference type="Google" id="ProtNLM"/>
    </source>
</evidence>
<proteinExistence type="predicted"/>
<dbReference type="AlphaFoldDB" id="A0A922FKN7"/>